<dbReference type="Gene3D" id="3.40.50.720">
    <property type="entry name" value="NAD(P)-binding Rossmann-like Domain"/>
    <property type="match status" value="1"/>
</dbReference>
<gene>
    <name evidence="8" type="primary">rfbD</name>
    <name evidence="9" type="ORF">A8E72_39635</name>
    <name evidence="8" type="ORF">UE95_022915</name>
</gene>
<dbReference type="InterPro" id="IPR036291">
    <property type="entry name" value="NAD(P)-bd_dom_sf"/>
</dbReference>
<keyword evidence="6 8" id="KW-0560">Oxidoreductase</keyword>
<dbReference type="SUPFAM" id="SSF51735">
    <property type="entry name" value="NAD(P)-binding Rossmann-fold domains"/>
    <property type="match status" value="1"/>
</dbReference>
<dbReference type="PANTHER" id="PTHR10491">
    <property type="entry name" value="DTDP-4-DEHYDRORHAMNOSE REDUCTASE"/>
    <property type="match status" value="1"/>
</dbReference>
<name>A0A1V2VQP8_9BURK</name>
<comment type="function">
    <text evidence="6">Catalyzes the reduction of dTDP-6-deoxy-L-lyxo-4-hexulose to yield dTDP-L-rhamnose.</text>
</comment>
<comment type="pathway">
    <text evidence="1 6">Carbohydrate biosynthesis; dTDP-L-rhamnose biosynthesis.</text>
</comment>
<dbReference type="CDD" id="cd05254">
    <property type="entry name" value="dTDP_HR_like_SDR_e"/>
    <property type="match status" value="1"/>
</dbReference>
<dbReference type="Proteomes" id="UP000188543">
    <property type="component" value="Unassembled WGS sequence"/>
</dbReference>
<dbReference type="Proteomes" id="UP000191686">
    <property type="component" value="Unassembled WGS sequence"/>
</dbReference>
<reference evidence="8 11" key="4">
    <citation type="journal article" date="2017" name="Front. Microbiol.">
        <title>Genomics Reveals a Unique Clone of Burkholderia cenocepacia Harboring an Actively Excising Novel Genomic Island.</title>
        <authorList>
            <person name="Patil P.P."/>
            <person name="Mali S."/>
            <person name="Midha S."/>
            <person name="Gautam V."/>
            <person name="Dash L."/>
            <person name="Kumar S."/>
            <person name="Shastri J."/>
            <person name="Singhal L."/>
            <person name="Patil P.B."/>
        </authorList>
    </citation>
    <scope>NUCLEOTIDE SEQUENCE [LARGE SCALE GENOMIC DNA]</scope>
    <source>
        <strain evidence="8 11">BC-19</strain>
    </source>
</reference>
<dbReference type="OrthoDB" id="9803892at2"/>
<dbReference type="PANTHER" id="PTHR10491:SF4">
    <property type="entry name" value="METHIONINE ADENOSYLTRANSFERASE 2 SUBUNIT BETA"/>
    <property type="match status" value="1"/>
</dbReference>
<dbReference type="GO" id="GO:0019305">
    <property type="term" value="P:dTDP-rhamnose biosynthetic process"/>
    <property type="evidence" value="ECO:0007669"/>
    <property type="project" value="UniProtKB-UniPathway"/>
</dbReference>
<protein>
    <recommendedName>
        <fullName evidence="4 6">dTDP-4-dehydrorhamnose reductase</fullName>
        <ecNumber evidence="3 6">1.1.1.133</ecNumber>
    </recommendedName>
</protein>
<evidence type="ECO:0000256" key="5">
    <source>
        <dbReference type="ARBA" id="ARBA00048200"/>
    </source>
</evidence>
<evidence type="ECO:0000256" key="2">
    <source>
        <dbReference type="ARBA" id="ARBA00010944"/>
    </source>
</evidence>
<feature type="domain" description="RmlD-like substrate binding" evidence="7">
    <location>
        <begin position="10"/>
        <end position="301"/>
    </location>
</feature>
<dbReference type="UniPathway" id="UPA00124"/>
<dbReference type="Pfam" id="PF04321">
    <property type="entry name" value="RmlD_sub_bind"/>
    <property type="match status" value="1"/>
</dbReference>
<dbReference type="EC" id="1.1.1.133" evidence="3 6"/>
<dbReference type="InterPro" id="IPR029903">
    <property type="entry name" value="RmlD-like-bd"/>
</dbReference>
<evidence type="ECO:0000256" key="1">
    <source>
        <dbReference type="ARBA" id="ARBA00004781"/>
    </source>
</evidence>
<comment type="cofactor">
    <cofactor evidence="6">
        <name>Mg(2+)</name>
        <dbReference type="ChEBI" id="CHEBI:18420"/>
    </cofactor>
    <text evidence="6">Binds 1 Mg(2+) ion per monomer.</text>
</comment>
<dbReference type="EMBL" id="JYMX02000019">
    <property type="protein sequence ID" value="MCW3714140.1"/>
    <property type="molecule type" value="Genomic_DNA"/>
</dbReference>
<reference evidence="9 10" key="2">
    <citation type="submission" date="2016-08" db="EMBL/GenBank/DDBJ databases">
        <authorList>
            <person name="Seilhamer J.J."/>
        </authorList>
    </citation>
    <scope>NUCLEOTIDE SEQUENCE [LARGE SCALE GENOMIC DNA]</scope>
    <source>
        <strain evidence="9 10">VC14762</strain>
    </source>
</reference>
<reference evidence="8 11" key="3">
    <citation type="journal article" date="2017" name="Front. Microbiol.">
        <title>Genomics reveals a unique clone of Burkholderia cenocepacia harbouring an actively excising novel genomic island.</title>
        <authorList>
            <person name="Patil P."/>
            <person name="Mali S."/>
            <person name="Midha S."/>
            <person name="Gautam V."/>
            <person name="Dash L."/>
            <person name="Kumar S."/>
            <person name="Shastri J."/>
            <person name="Singhal L."/>
            <person name="Patil P.B."/>
        </authorList>
    </citation>
    <scope>NUCLEOTIDE SEQUENCE [LARGE SCALE GENOMIC DNA]</scope>
    <source>
        <strain evidence="8 11">BC-19</strain>
    </source>
</reference>
<accession>A0A1V2VQP8</accession>
<dbReference type="EMBL" id="MUTJ01000110">
    <property type="protein sequence ID" value="ONU73785.1"/>
    <property type="molecule type" value="Genomic_DNA"/>
</dbReference>
<evidence type="ECO:0000259" key="7">
    <source>
        <dbReference type="Pfam" id="PF04321"/>
    </source>
</evidence>
<dbReference type="GO" id="GO:0008831">
    <property type="term" value="F:dTDP-4-dehydrorhamnose reductase activity"/>
    <property type="evidence" value="ECO:0007669"/>
    <property type="project" value="UniProtKB-EC"/>
</dbReference>
<dbReference type="AlphaFoldDB" id="A0A1V2VQP8"/>
<evidence type="ECO:0000313" key="11">
    <source>
        <dbReference type="Proteomes" id="UP000191686"/>
    </source>
</evidence>
<dbReference type="NCBIfam" id="TIGR01214">
    <property type="entry name" value="rmlD"/>
    <property type="match status" value="1"/>
</dbReference>
<comment type="catalytic activity">
    <reaction evidence="5 6">
        <text>dTDP-beta-L-rhamnose + NADP(+) = dTDP-4-dehydro-beta-L-rhamnose + NADPH + H(+)</text>
        <dbReference type="Rhea" id="RHEA:21796"/>
        <dbReference type="ChEBI" id="CHEBI:15378"/>
        <dbReference type="ChEBI" id="CHEBI:57510"/>
        <dbReference type="ChEBI" id="CHEBI:57783"/>
        <dbReference type="ChEBI" id="CHEBI:58349"/>
        <dbReference type="ChEBI" id="CHEBI:62830"/>
        <dbReference type="EC" id="1.1.1.133"/>
    </reaction>
</comment>
<proteinExistence type="inferred from homology"/>
<keyword evidence="6" id="KW-0521">NADP</keyword>
<dbReference type="InterPro" id="IPR005913">
    <property type="entry name" value="dTDP_dehydrorham_reduct"/>
</dbReference>
<evidence type="ECO:0000313" key="10">
    <source>
        <dbReference type="Proteomes" id="UP000188543"/>
    </source>
</evidence>
<dbReference type="Gene3D" id="3.90.25.10">
    <property type="entry name" value="UDP-galactose 4-epimerase, domain 1"/>
    <property type="match status" value="1"/>
</dbReference>
<evidence type="ECO:0000256" key="4">
    <source>
        <dbReference type="ARBA" id="ARBA00017099"/>
    </source>
</evidence>
<evidence type="ECO:0000313" key="9">
    <source>
        <dbReference type="EMBL" id="ONU73785.1"/>
    </source>
</evidence>
<reference evidence="8" key="1">
    <citation type="submission" date="2015-02" db="EMBL/GenBank/DDBJ databases">
        <authorList>
            <person name="Patil P.P."/>
            <person name="Midha S."/>
            <person name="Mali S."/>
            <person name="Gautam V."/>
            <person name="Dash L."/>
            <person name="Kumar S."/>
            <person name="Shastri J."/>
            <person name="Singhal L."/>
            <person name="Patil P.B."/>
        </authorList>
    </citation>
    <scope>NUCLEOTIDE SEQUENCE</scope>
    <source>
        <strain evidence="8">BC-19</strain>
    </source>
</reference>
<reference evidence="8" key="5">
    <citation type="submission" date="2021-09" db="EMBL/GenBank/DDBJ databases">
        <authorList>
            <person name="Saroha T."/>
            <person name="Patil P."/>
            <person name="Gautam D.V."/>
            <person name="Patil D.P.B."/>
        </authorList>
    </citation>
    <scope>NUCLEOTIDE SEQUENCE</scope>
    <source>
        <strain evidence="8">BC-19</strain>
    </source>
</reference>
<dbReference type="RefSeq" id="WP_077019981.1">
    <property type="nucleotide sequence ID" value="NZ_CADETK010000004.1"/>
</dbReference>
<dbReference type="GO" id="GO:0005829">
    <property type="term" value="C:cytosol"/>
    <property type="evidence" value="ECO:0007669"/>
    <property type="project" value="TreeGrafter"/>
</dbReference>
<comment type="similarity">
    <text evidence="2 6">Belongs to the dTDP-4-dehydrorhamnose reductase family.</text>
</comment>
<organism evidence="9 10">
    <name type="scientific">Burkholderia cenocepacia</name>
    <dbReference type="NCBI Taxonomy" id="95486"/>
    <lineage>
        <taxon>Bacteria</taxon>
        <taxon>Pseudomonadati</taxon>
        <taxon>Pseudomonadota</taxon>
        <taxon>Betaproteobacteria</taxon>
        <taxon>Burkholderiales</taxon>
        <taxon>Burkholderiaceae</taxon>
        <taxon>Burkholderia</taxon>
        <taxon>Burkholderia cepacia complex</taxon>
    </lineage>
</organism>
<evidence type="ECO:0000256" key="3">
    <source>
        <dbReference type="ARBA" id="ARBA00012929"/>
    </source>
</evidence>
<evidence type="ECO:0000256" key="6">
    <source>
        <dbReference type="RuleBase" id="RU364082"/>
    </source>
</evidence>
<sequence>MNAATGDRPRILVTGSLGQLGFELVRTLARHGHVVAADRTVVDLADLDRLRSVIRDLRPDLIVNAAAYTAVDKAESEPDLAMRINGEAPGIIADEAARAGAMVIHYSTDYVFDGRKDGPYVETDPTGPLNVYGRTKLAGEHAIARAGGKHLVFRTSWVYGTRGKNFLLTMRALAEKHDTLRVVADQIGAPTWSETLADLTSHVVAQLFTQQRDDSQWWAANSGVYHMTAAGDTSWAGFADAIFAESRRARRPLVVPIPSDEYPTPAARPRNSRLSNAKLERAFGMRVPQWHDALTKCCRRLDTEDSLIRA</sequence>
<evidence type="ECO:0000313" key="8">
    <source>
        <dbReference type="EMBL" id="MCW3714140.1"/>
    </source>
</evidence>
<comment type="caution">
    <text evidence="9">The sequence shown here is derived from an EMBL/GenBank/DDBJ whole genome shotgun (WGS) entry which is preliminary data.</text>
</comment>